<accession>A0A0U2TWB2</accession>
<dbReference type="STRING" id="76731.RD2015_6"/>
<organism evidence="1 2">
    <name type="scientific">Roseateles depolymerans</name>
    <dbReference type="NCBI Taxonomy" id="76731"/>
    <lineage>
        <taxon>Bacteria</taxon>
        <taxon>Pseudomonadati</taxon>
        <taxon>Pseudomonadota</taxon>
        <taxon>Betaproteobacteria</taxon>
        <taxon>Burkholderiales</taxon>
        <taxon>Sphaerotilaceae</taxon>
        <taxon>Roseateles</taxon>
    </lineage>
</organism>
<dbReference type="RefSeq" id="WP_058933143.1">
    <property type="nucleotide sequence ID" value="NZ_CP013729.1"/>
</dbReference>
<dbReference type="Proteomes" id="UP000060699">
    <property type="component" value="Chromosome"/>
</dbReference>
<evidence type="ECO:0000313" key="2">
    <source>
        <dbReference type="Proteomes" id="UP000060699"/>
    </source>
</evidence>
<dbReference type="KEGG" id="rdp:RD2015_6"/>
<proteinExistence type="predicted"/>
<sequence>MSASQSNLSDLHYGFDLVVAVTQASVNATLKQFLAGISAPEVTVCYVYDNNNDLVPVDYRTLVGDAKGSDPFKVPAGSNPATDPDLINLSAANFAGAVRARIGLPNLPVDSLPAIATLGSGSNAPVLFNLLCSEFQITGFQYGPRGSATWINQSQPSGSGSPWYFSANVSLNSTTIDPNSPVPPAVQQRIAELQHDPANAFAIQKLFLDLDTAILQSSPTIQGVPSGWPVWNLITTVFLGSYFTQLRQNGNPVLSYSFTMAAPRPATLQLGSVSRECLPLLANGQPITNPTPAQLAATALVYVGTTSTTPPIPVPFAWNWVELGEVSSFSGVQSVRRDVFFTYFAGLVNSQVAPLCIDTNLSLTHSGEDFTVQYSSARSQNPASFRPVARVAPAESDGFTTMLTLNYACNSHDDSTSSTHLVEIWGDYNYTLNGTVAVSSNQMRVQVQVQVYMKFAHREVFVNYTDLDGANYYDKTLTVTYSLGVDQNGALQVTETHGVSDSSVPWNFDPKGILGKFGFEDAVRNGVTSVENNLASVIDSTFTNYVQQLTAVINGYRAWVFPGNDAFTFKNVAFSSGQDLIAQLTYVNPN</sequence>
<protein>
    <submittedName>
        <fullName evidence="1">Uncharacterized protein</fullName>
    </submittedName>
</protein>
<reference evidence="1 2" key="1">
    <citation type="submission" date="2015-12" db="EMBL/GenBank/DDBJ databases">
        <title>Complete genome of Roseateles depolymerans KCTC 42856.</title>
        <authorList>
            <person name="Kim K.M."/>
        </authorList>
    </citation>
    <scope>NUCLEOTIDE SEQUENCE [LARGE SCALE GENOMIC DNA]</scope>
    <source>
        <strain evidence="1 2">KCTC 42856</strain>
    </source>
</reference>
<dbReference type="OrthoDB" id="612827at2"/>
<evidence type="ECO:0000313" key="1">
    <source>
        <dbReference type="EMBL" id="ALV04513.1"/>
    </source>
</evidence>
<gene>
    <name evidence="1" type="ORF">RD2015_6</name>
</gene>
<name>A0A0U2TWB2_9BURK</name>
<dbReference type="EMBL" id="CP013729">
    <property type="protein sequence ID" value="ALV04513.1"/>
    <property type="molecule type" value="Genomic_DNA"/>
</dbReference>
<dbReference type="AlphaFoldDB" id="A0A0U2TWB2"/>
<keyword evidence="2" id="KW-1185">Reference proteome</keyword>
<dbReference type="PATRIC" id="fig|76731.3.peg.6"/>